<comment type="caution">
    <text evidence="2">The sequence shown here is derived from an EMBL/GenBank/DDBJ whole genome shotgun (WGS) entry which is preliminary data.</text>
</comment>
<accession>A0A538UC93</accession>
<gene>
    <name evidence="2" type="ORF">E6K81_04355</name>
</gene>
<reference evidence="2 3" key="1">
    <citation type="journal article" date="2019" name="Nat. Microbiol.">
        <title>Mediterranean grassland soil C-N compound turnover is dependent on rainfall and depth, and is mediated by genomically divergent microorganisms.</title>
        <authorList>
            <person name="Diamond S."/>
            <person name="Andeer P.F."/>
            <person name="Li Z."/>
            <person name="Crits-Christoph A."/>
            <person name="Burstein D."/>
            <person name="Anantharaman K."/>
            <person name="Lane K.R."/>
            <person name="Thomas B.C."/>
            <person name="Pan C."/>
            <person name="Northen T.R."/>
            <person name="Banfield J.F."/>
        </authorList>
    </citation>
    <scope>NUCLEOTIDE SEQUENCE [LARGE SCALE GENOMIC DNA]</scope>
    <source>
        <strain evidence="2">WS_11</strain>
    </source>
</reference>
<dbReference type="Pfam" id="PF11074">
    <property type="entry name" value="DUF2779"/>
    <property type="match status" value="1"/>
</dbReference>
<name>A0A538UC93_UNCEI</name>
<dbReference type="AlphaFoldDB" id="A0A538UC93"/>
<sequence length="569" mass="62656">MKSTGVRRGGTSAEVGCALSRPVPWRWKDAFRRPVGIRRDGRRVVRPGSATGECDRRAHGDRGAADAYDGVRSHPERRMRLSKSRFTAGLQCARLLWWRVHEPDAPELAPDETRQAVFDQGHRVGAAARARFPGGVLIDLPHDAFEQRVTATRAAMDGGAPAIFEASFVADDTFVAVDALERRPGGWRLVEVKSSTRVKTQHLQDVAVQVHVVRGSGVPVESAEVMHVNRACTYPDLSDLFARVPVLPEVERILPGVPGRLRAQLAMLGGDLPTVAIGLHCEEPYPCPFQGRCWPEWPADHVRRLYFVGKRSWELAANGYTSIDRLPDGMTLHPAAERQRRALRLGRRIVEPTLAVALERLVGPLAVIDFETVSPAIPVWDGCHPYDPVPAQFSCHAQEADGAWTHHHWLANDTADPRPELIRRLADACRGARTILAYYAPFEAGVLAQAALAFPKLHDPVQSILDRIVDAHPLVRDHVYDPGFNGSFSLKAVLPVLVPGLGYDDLPIAEGQAASRHIERMLFGDPPPHGAERRALRDALRRYCERDTLGVVRLVETLRTLAAGAAGPV</sequence>
<dbReference type="EMBL" id="VBPB01000065">
    <property type="protein sequence ID" value="TMQ73525.1"/>
    <property type="molecule type" value="Genomic_DNA"/>
</dbReference>
<feature type="domain" description="DUF2779" evidence="1">
    <location>
        <begin position="367"/>
        <end position="489"/>
    </location>
</feature>
<dbReference type="Proteomes" id="UP000319771">
    <property type="component" value="Unassembled WGS sequence"/>
</dbReference>
<evidence type="ECO:0000259" key="1">
    <source>
        <dbReference type="Pfam" id="PF11074"/>
    </source>
</evidence>
<evidence type="ECO:0000313" key="3">
    <source>
        <dbReference type="Proteomes" id="UP000319771"/>
    </source>
</evidence>
<dbReference type="InterPro" id="IPR021301">
    <property type="entry name" value="DUF2779"/>
</dbReference>
<organism evidence="2 3">
    <name type="scientific">Eiseniibacteriota bacterium</name>
    <dbReference type="NCBI Taxonomy" id="2212470"/>
    <lineage>
        <taxon>Bacteria</taxon>
        <taxon>Candidatus Eiseniibacteriota</taxon>
    </lineage>
</organism>
<evidence type="ECO:0000313" key="2">
    <source>
        <dbReference type="EMBL" id="TMQ73525.1"/>
    </source>
</evidence>
<proteinExistence type="predicted"/>
<protein>
    <submittedName>
        <fullName evidence="2">DUF2779 domain-containing protein</fullName>
    </submittedName>
</protein>